<evidence type="ECO:0000313" key="1">
    <source>
        <dbReference type="EMBL" id="RMX50628.1"/>
    </source>
</evidence>
<accession>A0A3M6UAX1</accession>
<reference evidence="1 2" key="1">
    <citation type="journal article" date="2018" name="Sci. Rep.">
        <title>Comparative analysis of the Pocillopora damicornis genome highlights role of immune system in coral evolution.</title>
        <authorList>
            <person name="Cunning R."/>
            <person name="Bay R.A."/>
            <person name="Gillette P."/>
            <person name="Baker A.C."/>
            <person name="Traylor-Knowles N."/>
        </authorList>
    </citation>
    <scope>NUCLEOTIDE SEQUENCE [LARGE SCALE GENOMIC DNA]</scope>
    <source>
        <strain evidence="1">RSMAS</strain>
        <tissue evidence="1">Whole animal</tissue>
    </source>
</reference>
<comment type="caution">
    <text evidence="1">The sequence shown here is derived from an EMBL/GenBank/DDBJ whole genome shotgun (WGS) entry which is preliminary data.</text>
</comment>
<name>A0A3M6UAX1_POCDA</name>
<proteinExistence type="predicted"/>
<dbReference type="AlphaFoldDB" id="A0A3M6UAX1"/>
<dbReference type="EMBL" id="RCHS01001930">
    <property type="protein sequence ID" value="RMX50628.1"/>
    <property type="molecule type" value="Genomic_DNA"/>
</dbReference>
<sequence length="131" mass="15207">MFKGEKTVLLIANKDAASALRKGVVNAKYLPLKIKFNHKTRRLHPEPEKNAQWIEVCGAEDDKCQCRNEIIATRKLTSEKNQVYIGDLTHCKQTLQLIKFYLIKNMKGSRARQFKEEIKGMDICYIKRNPL</sequence>
<protein>
    <submittedName>
        <fullName evidence="1">Uncharacterized protein</fullName>
    </submittedName>
</protein>
<keyword evidence="2" id="KW-1185">Reference proteome</keyword>
<evidence type="ECO:0000313" key="2">
    <source>
        <dbReference type="Proteomes" id="UP000275408"/>
    </source>
</evidence>
<dbReference type="Proteomes" id="UP000275408">
    <property type="component" value="Unassembled WGS sequence"/>
</dbReference>
<dbReference type="OrthoDB" id="5947431at2759"/>
<gene>
    <name evidence="1" type="ORF">pdam_00009688</name>
</gene>
<organism evidence="1 2">
    <name type="scientific">Pocillopora damicornis</name>
    <name type="common">Cauliflower coral</name>
    <name type="synonym">Millepora damicornis</name>
    <dbReference type="NCBI Taxonomy" id="46731"/>
    <lineage>
        <taxon>Eukaryota</taxon>
        <taxon>Metazoa</taxon>
        <taxon>Cnidaria</taxon>
        <taxon>Anthozoa</taxon>
        <taxon>Hexacorallia</taxon>
        <taxon>Scleractinia</taxon>
        <taxon>Astrocoeniina</taxon>
        <taxon>Pocilloporidae</taxon>
        <taxon>Pocillopora</taxon>
    </lineage>
</organism>